<gene>
    <name evidence="1" type="ORF">QAD02_007718</name>
</gene>
<sequence>MKLSCTEEIIMRRCFDSMDLFIAEKKSFSSAFAGCKKPSSLARRMIQGVFKKEAVAASTLTGQAVRSLGEERRSETFQALHSGAVDAIIEFATAVGAQKGWKIIQKKEEIRASMQRRITEAHREMKEAERIGKEYNW</sequence>
<dbReference type="Proteomes" id="UP001239111">
    <property type="component" value="Chromosome 4"/>
</dbReference>
<organism evidence="1 2">
    <name type="scientific">Eretmocerus hayati</name>
    <dbReference type="NCBI Taxonomy" id="131215"/>
    <lineage>
        <taxon>Eukaryota</taxon>
        <taxon>Metazoa</taxon>
        <taxon>Ecdysozoa</taxon>
        <taxon>Arthropoda</taxon>
        <taxon>Hexapoda</taxon>
        <taxon>Insecta</taxon>
        <taxon>Pterygota</taxon>
        <taxon>Neoptera</taxon>
        <taxon>Endopterygota</taxon>
        <taxon>Hymenoptera</taxon>
        <taxon>Apocrita</taxon>
        <taxon>Proctotrupomorpha</taxon>
        <taxon>Chalcidoidea</taxon>
        <taxon>Aphelinidae</taxon>
        <taxon>Aphelininae</taxon>
        <taxon>Eretmocerus</taxon>
    </lineage>
</organism>
<protein>
    <submittedName>
        <fullName evidence="1">Uncharacterized protein</fullName>
    </submittedName>
</protein>
<comment type="caution">
    <text evidence="1">The sequence shown here is derived from an EMBL/GenBank/DDBJ whole genome shotgun (WGS) entry which is preliminary data.</text>
</comment>
<reference evidence="1" key="1">
    <citation type="submission" date="2023-04" db="EMBL/GenBank/DDBJ databases">
        <title>A chromosome-level genome assembly of the parasitoid wasp Eretmocerus hayati.</title>
        <authorList>
            <person name="Zhong Y."/>
            <person name="Liu S."/>
            <person name="Liu Y."/>
        </authorList>
    </citation>
    <scope>NUCLEOTIDE SEQUENCE</scope>
    <source>
        <strain evidence="1">ZJU_SS_LIU_2023</strain>
    </source>
</reference>
<evidence type="ECO:0000313" key="2">
    <source>
        <dbReference type="Proteomes" id="UP001239111"/>
    </source>
</evidence>
<keyword evidence="2" id="KW-1185">Reference proteome</keyword>
<dbReference type="EMBL" id="CM056744">
    <property type="protein sequence ID" value="KAJ8666056.1"/>
    <property type="molecule type" value="Genomic_DNA"/>
</dbReference>
<proteinExistence type="predicted"/>
<accession>A0ACC2N5U7</accession>
<name>A0ACC2N5U7_9HYME</name>
<evidence type="ECO:0000313" key="1">
    <source>
        <dbReference type="EMBL" id="KAJ8666056.1"/>
    </source>
</evidence>